<dbReference type="Proteomes" id="UP001234297">
    <property type="component" value="Chromosome 7"/>
</dbReference>
<accession>A0ACC2L645</accession>
<evidence type="ECO:0000313" key="1">
    <source>
        <dbReference type="EMBL" id="KAJ8628914.1"/>
    </source>
</evidence>
<reference evidence="1 2" key="1">
    <citation type="journal article" date="2022" name="Hortic Res">
        <title>A haplotype resolved chromosomal level avocado genome allows analysis of novel avocado genes.</title>
        <authorList>
            <person name="Nath O."/>
            <person name="Fletcher S.J."/>
            <person name="Hayward A."/>
            <person name="Shaw L.M."/>
            <person name="Masouleh A.K."/>
            <person name="Furtado A."/>
            <person name="Henry R.J."/>
            <person name="Mitter N."/>
        </authorList>
    </citation>
    <scope>NUCLEOTIDE SEQUENCE [LARGE SCALE GENOMIC DNA]</scope>
    <source>
        <strain evidence="2">cv. Hass</strain>
    </source>
</reference>
<name>A0ACC2L645_PERAE</name>
<dbReference type="EMBL" id="CM056815">
    <property type="protein sequence ID" value="KAJ8628914.1"/>
    <property type="molecule type" value="Genomic_DNA"/>
</dbReference>
<keyword evidence="2" id="KW-1185">Reference proteome</keyword>
<proteinExistence type="predicted"/>
<comment type="caution">
    <text evidence="1">The sequence shown here is derived from an EMBL/GenBank/DDBJ whole genome shotgun (WGS) entry which is preliminary data.</text>
</comment>
<protein>
    <submittedName>
        <fullName evidence="1">Uncharacterized protein</fullName>
    </submittedName>
</protein>
<evidence type="ECO:0000313" key="2">
    <source>
        <dbReference type="Proteomes" id="UP001234297"/>
    </source>
</evidence>
<organism evidence="1 2">
    <name type="scientific">Persea americana</name>
    <name type="common">Avocado</name>
    <dbReference type="NCBI Taxonomy" id="3435"/>
    <lineage>
        <taxon>Eukaryota</taxon>
        <taxon>Viridiplantae</taxon>
        <taxon>Streptophyta</taxon>
        <taxon>Embryophyta</taxon>
        <taxon>Tracheophyta</taxon>
        <taxon>Spermatophyta</taxon>
        <taxon>Magnoliopsida</taxon>
        <taxon>Magnoliidae</taxon>
        <taxon>Laurales</taxon>
        <taxon>Lauraceae</taxon>
        <taxon>Persea</taxon>
    </lineage>
</organism>
<gene>
    <name evidence="1" type="ORF">MRB53_022237</name>
</gene>
<sequence>MDGRLFEVAIEGSKEMLLKLLEEDPPIDLDQLTRLLLQNRTVDVNAVNIDGCVPLDLGKLRGRLGWYTDFILIDAGAKRSKTILRIQDGMDGSWFREALLVVAILMVTVAFQAGINPPGGVWQDTGYHNATLPNAPQSSPPKLVHHYAGQSVMSHVDPKRYNVFSSLNDLTLLSSMMVIVLLLKECFVKSPFYKLLAVFFTFYSVCSMWPAYVVSVPYISSDLKGSTIYLVVLFLSMMFVVINCPPDIHVVWYETFGFAPFHRRTTSVQARAVGRP</sequence>